<evidence type="ECO:0000313" key="4">
    <source>
        <dbReference type="Proteomes" id="UP000051950"/>
    </source>
</evidence>
<reference evidence="3 4" key="1">
    <citation type="submission" date="2015-11" db="EMBL/GenBank/DDBJ databases">
        <title>Sequence of Pedobacter ginsenosidimutans.</title>
        <authorList>
            <person name="Carson E."/>
            <person name="Keyser V."/>
            <person name="Newman J."/>
            <person name="Miller J."/>
        </authorList>
    </citation>
    <scope>NUCLEOTIDE SEQUENCE [LARGE SCALE GENOMIC DNA]</scope>
    <source>
        <strain evidence="3 4">KACC 14530</strain>
    </source>
</reference>
<dbReference type="RefSeq" id="WP_057934507.1">
    <property type="nucleotide sequence ID" value="NZ_LMZQ01000031.1"/>
</dbReference>
<keyword evidence="4" id="KW-1185">Reference proteome</keyword>
<dbReference type="Proteomes" id="UP000051950">
    <property type="component" value="Unassembled WGS sequence"/>
</dbReference>
<sequence length="139" mass="16047">MDLKNTLTASIQIYKPISLVWKIWNEPEHIAKWNAPSDEWVNEKIENNLIEGGGFLYVMAKKDGSERFDFRGTYTEIIEHERLAYTLDDDRKSLITFTGNNPVTLTEIFEPVASLDLTMQQEFCQSGLNQLKAYAEQLI</sequence>
<accession>A0A0T5VIY8</accession>
<comment type="caution">
    <text evidence="3">The sequence shown here is derived from an EMBL/GenBank/DDBJ whole genome shotgun (WGS) entry which is preliminary data.</text>
</comment>
<name>A0A0T5VIY8_9SPHI</name>
<protein>
    <recommendedName>
        <fullName evidence="2">Activator of Hsp90 ATPase homologue 1/2-like C-terminal domain-containing protein</fullName>
    </recommendedName>
</protein>
<organism evidence="3 4">
    <name type="scientific">Pedobacter ginsenosidimutans</name>
    <dbReference type="NCBI Taxonomy" id="687842"/>
    <lineage>
        <taxon>Bacteria</taxon>
        <taxon>Pseudomonadati</taxon>
        <taxon>Bacteroidota</taxon>
        <taxon>Sphingobacteriia</taxon>
        <taxon>Sphingobacteriales</taxon>
        <taxon>Sphingobacteriaceae</taxon>
        <taxon>Pedobacter</taxon>
    </lineage>
</organism>
<dbReference type="OrthoDB" id="384974at2"/>
<dbReference type="STRING" id="687842.ASU31_22525"/>
<dbReference type="InterPro" id="IPR023393">
    <property type="entry name" value="START-like_dom_sf"/>
</dbReference>
<comment type="similarity">
    <text evidence="1">Belongs to the AHA1 family.</text>
</comment>
<dbReference type="Gene3D" id="3.30.530.20">
    <property type="match status" value="1"/>
</dbReference>
<dbReference type="EMBL" id="LMZQ01000031">
    <property type="protein sequence ID" value="KRT13815.1"/>
    <property type="molecule type" value="Genomic_DNA"/>
</dbReference>
<evidence type="ECO:0000256" key="1">
    <source>
        <dbReference type="ARBA" id="ARBA00006817"/>
    </source>
</evidence>
<dbReference type="InterPro" id="IPR013538">
    <property type="entry name" value="ASHA1/2-like_C"/>
</dbReference>
<gene>
    <name evidence="3" type="ORF">ASU31_22525</name>
</gene>
<dbReference type="Pfam" id="PF08327">
    <property type="entry name" value="AHSA1"/>
    <property type="match status" value="1"/>
</dbReference>
<dbReference type="AlphaFoldDB" id="A0A0T5VIY8"/>
<evidence type="ECO:0000313" key="3">
    <source>
        <dbReference type="EMBL" id="KRT13815.1"/>
    </source>
</evidence>
<proteinExistence type="inferred from homology"/>
<feature type="domain" description="Activator of Hsp90 ATPase homologue 1/2-like C-terminal" evidence="2">
    <location>
        <begin position="16"/>
        <end position="121"/>
    </location>
</feature>
<dbReference type="SUPFAM" id="SSF55961">
    <property type="entry name" value="Bet v1-like"/>
    <property type="match status" value="1"/>
</dbReference>
<evidence type="ECO:0000259" key="2">
    <source>
        <dbReference type="Pfam" id="PF08327"/>
    </source>
</evidence>